<name>A0A640WJC7_9GAMM</name>
<protein>
    <submittedName>
        <fullName evidence="2">Peptidase</fullName>
    </submittedName>
</protein>
<dbReference type="EMBL" id="VTPX01000001">
    <property type="protein sequence ID" value="KAA0020728.1"/>
    <property type="molecule type" value="Genomic_DNA"/>
</dbReference>
<gene>
    <name evidence="2" type="ORF">F0A16_02765</name>
</gene>
<accession>A0A640WJC7</accession>
<feature type="compositionally biased region" description="Acidic residues" evidence="1">
    <location>
        <begin position="1"/>
        <end position="14"/>
    </location>
</feature>
<feature type="compositionally biased region" description="Low complexity" evidence="1">
    <location>
        <begin position="23"/>
        <end position="32"/>
    </location>
</feature>
<dbReference type="AlphaFoldDB" id="A0A640WJC7"/>
<reference evidence="2 3" key="1">
    <citation type="submission" date="2019-08" db="EMBL/GenBank/DDBJ databases">
        <title>Bioinformatics analysis of the strain L3 and L5.</title>
        <authorList>
            <person name="Li X."/>
        </authorList>
    </citation>
    <scope>NUCLEOTIDE SEQUENCE [LARGE SCALE GENOMIC DNA]</scope>
    <source>
        <strain evidence="2 3">L3</strain>
    </source>
</reference>
<sequence>MADEAVDTGAEEGAQEGAGEGGSSLLTGAEGADQGAEGKVEESAVGEGKEGEGQGEDKKGEGEEAKPNAPEAYDFKLPEGFEGELNQDAIGEFEPIARELDLNQEQAQKLVDIYTRQSQAAHQKQIEQYRETQEQWVKDLKSDAEFGGAKFDANIKHAQRAIQEFGNDGIKSLLDQSGLGNNPDVVKMFAVIGKRMAEDSPGQGTERSSQREVPLEERLYPNMYPKK</sequence>
<evidence type="ECO:0000313" key="2">
    <source>
        <dbReference type="EMBL" id="KAA0020728.1"/>
    </source>
</evidence>
<feature type="compositionally biased region" description="Basic and acidic residues" evidence="1">
    <location>
        <begin position="208"/>
        <end position="219"/>
    </location>
</feature>
<dbReference type="RefSeq" id="WP_149433847.1">
    <property type="nucleotide sequence ID" value="NZ_VTPX01000001.1"/>
</dbReference>
<evidence type="ECO:0000313" key="3">
    <source>
        <dbReference type="Proteomes" id="UP000466024"/>
    </source>
</evidence>
<comment type="caution">
    <text evidence="2">The sequence shown here is derived from an EMBL/GenBank/DDBJ whole genome shotgun (WGS) entry which is preliminary data.</text>
</comment>
<feature type="region of interest" description="Disordered" evidence="1">
    <location>
        <begin position="1"/>
        <end position="77"/>
    </location>
</feature>
<feature type="region of interest" description="Disordered" evidence="1">
    <location>
        <begin position="196"/>
        <end position="227"/>
    </location>
</feature>
<proteinExistence type="predicted"/>
<dbReference type="Proteomes" id="UP000466024">
    <property type="component" value="Unassembled WGS sequence"/>
</dbReference>
<feature type="compositionally biased region" description="Basic and acidic residues" evidence="1">
    <location>
        <begin position="36"/>
        <end position="66"/>
    </location>
</feature>
<organism evidence="2 3">
    <name type="scientific">Salinicola corii</name>
    <dbReference type="NCBI Taxonomy" id="2606937"/>
    <lineage>
        <taxon>Bacteria</taxon>
        <taxon>Pseudomonadati</taxon>
        <taxon>Pseudomonadota</taxon>
        <taxon>Gammaproteobacteria</taxon>
        <taxon>Oceanospirillales</taxon>
        <taxon>Halomonadaceae</taxon>
        <taxon>Salinicola</taxon>
    </lineage>
</organism>
<keyword evidence="3" id="KW-1185">Reference proteome</keyword>
<evidence type="ECO:0000256" key="1">
    <source>
        <dbReference type="SAM" id="MobiDB-lite"/>
    </source>
</evidence>